<name>X0VIT2_9ZZZZ</name>
<evidence type="ECO:0000313" key="1">
    <source>
        <dbReference type="EMBL" id="GAG18170.1"/>
    </source>
</evidence>
<sequence length="256" mass="30301">LYREKNRDIIIKNKKEYYKENKEEIYKRVQERKQTYDGTIKNLLGKRKEYNKKRGHECDLNIEYIENLIKKQNSKCVYCEHDLEIKFNSGNLAQISIDRIDSSEHYKKSNIQITCIFCNLAKNDLDDSMYKKFIDVLRGKTHDFIYTEYRHIISNLANACRQGDMRKKYCTEDTISTNQIRELIKKQNNKCAISGIEFINAKDRSFPFKMSVDRIDNSKGHTFNNCQLVCLGIQRGKLDKSDNDAIKYVKEMIQSI</sequence>
<dbReference type="EMBL" id="BARS01031442">
    <property type="protein sequence ID" value="GAG18170.1"/>
    <property type="molecule type" value="Genomic_DNA"/>
</dbReference>
<feature type="non-terminal residue" evidence="1">
    <location>
        <position position="1"/>
    </location>
</feature>
<accession>X0VIT2</accession>
<proteinExistence type="predicted"/>
<organism evidence="1">
    <name type="scientific">marine sediment metagenome</name>
    <dbReference type="NCBI Taxonomy" id="412755"/>
    <lineage>
        <taxon>unclassified sequences</taxon>
        <taxon>metagenomes</taxon>
        <taxon>ecological metagenomes</taxon>
    </lineage>
</organism>
<evidence type="ECO:0008006" key="2">
    <source>
        <dbReference type="Google" id="ProtNLM"/>
    </source>
</evidence>
<dbReference type="Gene3D" id="3.30.40.220">
    <property type="match status" value="1"/>
</dbReference>
<dbReference type="AlphaFoldDB" id="X0VIT2"/>
<gene>
    <name evidence="1" type="ORF">S01H1_48927</name>
</gene>
<reference evidence="1" key="1">
    <citation type="journal article" date="2014" name="Front. Microbiol.">
        <title>High frequency of phylogenetically diverse reductive dehalogenase-homologous genes in deep subseafloor sedimentary metagenomes.</title>
        <authorList>
            <person name="Kawai M."/>
            <person name="Futagami T."/>
            <person name="Toyoda A."/>
            <person name="Takaki Y."/>
            <person name="Nishi S."/>
            <person name="Hori S."/>
            <person name="Arai W."/>
            <person name="Tsubouchi T."/>
            <person name="Morono Y."/>
            <person name="Uchiyama I."/>
            <person name="Ito T."/>
            <person name="Fujiyama A."/>
            <person name="Inagaki F."/>
            <person name="Takami H."/>
        </authorList>
    </citation>
    <scope>NUCLEOTIDE SEQUENCE</scope>
    <source>
        <strain evidence="1">Expedition CK06-06</strain>
    </source>
</reference>
<comment type="caution">
    <text evidence="1">The sequence shown here is derived from an EMBL/GenBank/DDBJ whole genome shotgun (WGS) entry which is preliminary data.</text>
</comment>
<protein>
    <recommendedName>
        <fullName evidence="2">HNH domain-containing protein</fullName>
    </recommendedName>
</protein>